<gene>
    <name evidence="1" type="ORF">BAE39_10150</name>
</gene>
<evidence type="ECO:0008006" key="3">
    <source>
        <dbReference type="Google" id="ProtNLM"/>
    </source>
</evidence>
<dbReference type="AlphaFoldDB" id="A0A1A5IXQ6"/>
<comment type="caution">
    <text evidence="1">The sequence shown here is derived from an EMBL/GenBank/DDBJ whole genome shotgun (WGS) entry which is preliminary data.</text>
</comment>
<dbReference type="EMBL" id="LZTJ01000001">
    <property type="protein sequence ID" value="OBP83771.1"/>
    <property type="molecule type" value="Genomic_DNA"/>
</dbReference>
<evidence type="ECO:0000313" key="1">
    <source>
        <dbReference type="EMBL" id="OBP83771.1"/>
    </source>
</evidence>
<dbReference type="Proteomes" id="UP000093748">
    <property type="component" value="Unassembled WGS sequence"/>
</dbReference>
<name>A0A1A5IXQ6_RHILI</name>
<sequence>MIGQPLSAAGKPLKILTARPRPEMLISMRRIERHGDEIMTEKTCAACDCQLDANPIRVKVGGKTVEVCCEECATALNEAGASAAGVSED</sequence>
<proteinExistence type="predicted"/>
<accession>A0A1A5IXQ6</accession>
<evidence type="ECO:0000313" key="2">
    <source>
        <dbReference type="Proteomes" id="UP000093748"/>
    </source>
</evidence>
<reference evidence="2" key="1">
    <citation type="submission" date="2016-06" db="EMBL/GenBank/DDBJ databases">
        <title>NZP2037 Pacbio-Illumina hybrid assembly.</title>
        <authorList>
            <person name="Ramsay J.P."/>
        </authorList>
    </citation>
    <scope>NUCLEOTIDE SEQUENCE [LARGE SCALE GENOMIC DNA]</scope>
    <source>
        <strain evidence="2">R7ANS::ICEMlSym2042</strain>
    </source>
</reference>
<organism evidence="1 2">
    <name type="scientific">Rhizobium loti</name>
    <name type="common">Mesorhizobium loti</name>
    <dbReference type="NCBI Taxonomy" id="381"/>
    <lineage>
        <taxon>Bacteria</taxon>
        <taxon>Pseudomonadati</taxon>
        <taxon>Pseudomonadota</taxon>
        <taxon>Alphaproteobacteria</taxon>
        <taxon>Hyphomicrobiales</taxon>
        <taxon>Phyllobacteriaceae</taxon>
        <taxon>Mesorhizobium</taxon>
    </lineage>
</organism>
<protein>
    <recommendedName>
        <fullName evidence="3">TRASH domain-containing protein</fullName>
    </recommendedName>
</protein>